<evidence type="ECO:0000313" key="5">
    <source>
        <dbReference type="EMBL" id="QUT04652.1"/>
    </source>
</evidence>
<dbReference type="InterPro" id="IPR011051">
    <property type="entry name" value="RmlC_Cupin_sf"/>
</dbReference>
<proteinExistence type="predicted"/>
<dbReference type="InterPro" id="IPR010982">
    <property type="entry name" value="Lambda_DNA-bd_dom_sf"/>
</dbReference>
<evidence type="ECO:0000259" key="4">
    <source>
        <dbReference type="PROSITE" id="PS50943"/>
    </source>
</evidence>
<accession>A0A975K528</accession>
<dbReference type="InterPro" id="IPR001387">
    <property type="entry name" value="Cro/C1-type_HTH"/>
</dbReference>
<evidence type="ECO:0000256" key="1">
    <source>
        <dbReference type="ARBA" id="ARBA00023015"/>
    </source>
</evidence>
<dbReference type="InterPro" id="IPR013096">
    <property type="entry name" value="Cupin_2"/>
</dbReference>
<dbReference type="Pfam" id="PF01381">
    <property type="entry name" value="HTH_3"/>
    <property type="match status" value="1"/>
</dbReference>
<dbReference type="SUPFAM" id="SSF47413">
    <property type="entry name" value="lambda repressor-like DNA-binding domains"/>
    <property type="match status" value="1"/>
</dbReference>
<dbReference type="KEGG" id="spph:KFK14_16625"/>
<dbReference type="GO" id="GO:0003677">
    <property type="term" value="F:DNA binding"/>
    <property type="evidence" value="ECO:0007669"/>
    <property type="project" value="UniProtKB-KW"/>
</dbReference>
<dbReference type="CDD" id="cd02209">
    <property type="entry name" value="cupin_XRE_C"/>
    <property type="match status" value="1"/>
</dbReference>
<keyword evidence="6" id="KW-1185">Reference proteome</keyword>
<dbReference type="InterPro" id="IPR014710">
    <property type="entry name" value="RmlC-like_jellyroll"/>
</dbReference>
<evidence type="ECO:0000256" key="2">
    <source>
        <dbReference type="ARBA" id="ARBA00023125"/>
    </source>
</evidence>
<dbReference type="PROSITE" id="PS50943">
    <property type="entry name" value="HTH_CROC1"/>
    <property type="match status" value="1"/>
</dbReference>
<dbReference type="EMBL" id="CP073910">
    <property type="protein sequence ID" value="QUT04652.1"/>
    <property type="molecule type" value="Genomic_DNA"/>
</dbReference>
<keyword evidence="3" id="KW-0804">Transcription</keyword>
<evidence type="ECO:0000313" key="6">
    <source>
        <dbReference type="Proteomes" id="UP000681425"/>
    </source>
</evidence>
<organism evidence="5 6">
    <name type="scientific">Sphingobium phenoxybenzoativorans</name>
    <dbReference type="NCBI Taxonomy" id="1592790"/>
    <lineage>
        <taxon>Bacteria</taxon>
        <taxon>Pseudomonadati</taxon>
        <taxon>Pseudomonadota</taxon>
        <taxon>Alphaproteobacteria</taxon>
        <taxon>Sphingomonadales</taxon>
        <taxon>Sphingomonadaceae</taxon>
        <taxon>Sphingobium</taxon>
    </lineage>
</organism>
<dbReference type="Gene3D" id="2.60.120.10">
    <property type="entry name" value="Jelly Rolls"/>
    <property type="match status" value="1"/>
</dbReference>
<gene>
    <name evidence="5" type="ORF">KFK14_16625</name>
</gene>
<dbReference type="GO" id="GO:0003700">
    <property type="term" value="F:DNA-binding transcription factor activity"/>
    <property type="evidence" value="ECO:0007669"/>
    <property type="project" value="TreeGrafter"/>
</dbReference>
<feature type="domain" description="HTH cro/C1-type" evidence="4">
    <location>
        <begin position="27"/>
        <end position="81"/>
    </location>
</feature>
<dbReference type="InterPro" id="IPR050807">
    <property type="entry name" value="TransReg_Diox_bact_type"/>
</dbReference>
<dbReference type="AlphaFoldDB" id="A0A975K528"/>
<name>A0A975K528_9SPHN</name>
<dbReference type="SUPFAM" id="SSF51182">
    <property type="entry name" value="RmlC-like cupins"/>
    <property type="match status" value="1"/>
</dbReference>
<dbReference type="CDD" id="cd00093">
    <property type="entry name" value="HTH_XRE"/>
    <property type="match status" value="1"/>
</dbReference>
<dbReference type="Proteomes" id="UP000681425">
    <property type="component" value="Chromosome"/>
</dbReference>
<keyword evidence="2" id="KW-0238">DNA-binding</keyword>
<keyword evidence="1" id="KW-0805">Transcription regulation</keyword>
<dbReference type="Pfam" id="PF07883">
    <property type="entry name" value="Cupin_2"/>
    <property type="match status" value="1"/>
</dbReference>
<evidence type="ECO:0000256" key="3">
    <source>
        <dbReference type="ARBA" id="ARBA00023163"/>
    </source>
</evidence>
<dbReference type="Gene3D" id="1.10.260.40">
    <property type="entry name" value="lambda repressor-like DNA-binding domains"/>
    <property type="match status" value="1"/>
</dbReference>
<dbReference type="GO" id="GO:0005829">
    <property type="term" value="C:cytosol"/>
    <property type="evidence" value="ECO:0007669"/>
    <property type="project" value="TreeGrafter"/>
</dbReference>
<protein>
    <submittedName>
        <fullName evidence="5">Helix-turn-helix transcriptional regulator</fullName>
    </submittedName>
</protein>
<dbReference type="PANTHER" id="PTHR46797:SF23">
    <property type="entry name" value="HTH-TYPE TRANSCRIPTIONAL REGULATOR SUTR"/>
    <property type="match status" value="1"/>
</dbReference>
<sequence length="195" mass="21286">MSTILHSQEESADRSRPDVLAHVGTNLRRMRQEKDLSQSALAEKSGISRRMIVGLESGEANISLSSLDRLAAALDVSFSEMVRSPDAPDNRRIGTLAWAGAHPDSHATLLGTTPAAREAELWLWSLGEGERYPAEADAGHWHEMLFVIEGTLVVETTEGAHVVEPGDYLIFSSARPYVFSNGSAGNVRFVRNVVF</sequence>
<dbReference type="PANTHER" id="PTHR46797">
    <property type="entry name" value="HTH-TYPE TRANSCRIPTIONAL REGULATOR"/>
    <property type="match status" value="1"/>
</dbReference>
<dbReference type="SMART" id="SM00530">
    <property type="entry name" value="HTH_XRE"/>
    <property type="match status" value="1"/>
</dbReference>
<reference evidence="5" key="1">
    <citation type="submission" date="2021-04" db="EMBL/GenBank/DDBJ databases">
        <title>Isolation of p-tert-butylphenol degrading bacteria Sphingobium phenoxybenzoativorans Tas13 from active sludge.</title>
        <authorList>
            <person name="Li Y."/>
        </authorList>
    </citation>
    <scope>NUCLEOTIDE SEQUENCE</scope>
    <source>
        <strain evidence="5">Tas13</strain>
    </source>
</reference>